<feature type="region of interest" description="Disordered" evidence="1">
    <location>
        <begin position="200"/>
        <end position="232"/>
    </location>
</feature>
<evidence type="ECO:0000256" key="2">
    <source>
        <dbReference type="SAM" id="SignalP"/>
    </source>
</evidence>
<dbReference type="KEGG" id="ahel:Q31a_01690"/>
<evidence type="ECO:0000313" key="3">
    <source>
        <dbReference type="EMBL" id="QDV21890.1"/>
    </source>
</evidence>
<name>A0A518G017_9BACT</name>
<keyword evidence="4" id="KW-1185">Reference proteome</keyword>
<organism evidence="3 4">
    <name type="scientific">Aureliella helgolandensis</name>
    <dbReference type="NCBI Taxonomy" id="2527968"/>
    <lineage>
        <taxon>Bacteria</taxon>
        <taxon>Pseudomonadati</taxon>
        <taxon>Planctomycetota</taxon>
        <taxon>Planctomycetia</taxon>
        <taxon>Pirellulales</taxon>
        <taxon>Pirellulaceae</taxon>
        <taxon>Aureliella</taxon>
    </lineage>
</organism>
<keyword evidence="2" id="KW-0732">Signal</keyword>
<reference evidence="3 4" key="1">
    <citation type="submission" date="2019-02" db="EMBL/GenBank/DDBJ databases">
        <title>Deep-cultivation of Planctomycetes and their phenomic and genomic characterization uncovers novel biology.</title>
        <authorList>
            <person name="Wiegand S."/>
            <person name="Jogler M."/>
            <person name="Boedeker C."/>
            <person name="Pinto D."/>
            <person name="Vollmers J."/>
            <person name="Rivas-Marin E."/>
            <person name="Kohn T."/>
            <person name="Peeters S.H."/>
            <person name="Heuer A."/>
            <person name="Rast P."/>
            <person name="Oberbeckmann S."/>
            <person name="Bunk B."/>
            <person name="Jeske O."/>
            <person name="Meyerdierks A."/>
            <person name="Storesund J.E."/>
            <person name="Kallscheuer N."/>
            <person name="Luecker S."/>
            <person name="Lage O.M."/>
            <person name="Pohl T."/>
            <person name="Merkel B.J."/>
            <person name="Hornburger P."/>
            <person name="Mueller R.-W."/>
            <person name="Bruemmer F."/>
            <person name="Labrenz M."/>
            <person name="Spormann A.M."/>
            <person name="Op den Camp H."/>
            <person name="Overmann J."/>
            <person name="Amann R."/>
            <person name="Jetten M.S.M."/>
            <person name="Mascher T."/>
            <person name="Medema M.H."/>
            <person name="Devos D.P."/>
            <person name="Kaster A.-K."/>
            <person name="Ovreas L."/>
            <person name="Rohde M."/>
            <person name="Galperin M.Y."/>
            <person name="Jogler C."/>
        </authorList>
    </citation>
    <scope>NUCLEOTIDE SEQUENCE [LARGE SCALE GENOMIC DNA]</scope>
    <source>
        <strain evidence="3 4">Q31a</strain>
    </source>
</reference>
<feature type="chain" id="PRO_5022059531" description="Secreted protein" evidence="2">
    <location>
        <begin position="24"/>
        <end position="241"/>
    </location>
</feature>
<accession>A0A518G017</accession>
<dbReference type="EMBL" id="CP036298">
    <property type="protein sequence ID" value="QDV21890.1"/>
    <property type="molecule type" value="Genomic_DNA"/>
</dbReference>
<evidence type="ECO:0000256" key="1">
    <source>
        <dbReference type="SAM" id="MobiDB-lite"/>
    </source>
</evidence>
<dbReference type="OrthoDB" id="286973at2"/>
<dbReference type="AlphaFoldDB" id="A0A518G017"/>
<evidence type="ECO:0008006" key="5">
    <source>
        <dbReference type="Google" id="ProtNLM"/>
    </source>
</evidence>
<evidence type="ECO:0000313" key="4">
    <source>
        <dbReference type="Proteomes" id="UP000318017"/>
    </source>
</evidence>
<dbReference type="RefSeq" id="WP_145072627.1">
    <property type="nucleotide sequence ID" value="NZ_CP036298.1"/>
</dbReference>
<protein>
    <recommendedName>
        <fullName evidence="5">Secreted protein</fullName>
    </recommendedName>
</protein>
<sequence length="241" mass="27404" precursor="true">MRRLIAVIATLAGSVLTVGTLSAQIHDHRGYHSYHHQTANAARLAAYVGQLEEVCKHLHDDTHDLSQDYRHSQAIESHIDQLESLKVHMHEILTQAVERGHYSSQVDRHIKEDLLEAKSLFSAYHRLLQGQLRSGARSVDYHTLKHMQEVLLHEAFPLVSQIESELYGRRQYSGYPLEFRGTSSVHEEHRVARPTWVEPSIPSRPTYTRPSRIGEYPGGRGSRRGDSSGRSISIGGFRIQF</sequence>
<feature type="signal peptide" evidence="2">
    <location>
        <begin position="1"/>
        <end position="23"/>
    </location>
</feature>
<dbReference type="Proteomes" id="UP000318017">
    <property type="component" value="Chromosome"/>
</dbReference>
<proteinExistence type="predicted"/>
<gene>
    <name evidence="3" type="ORF">Q31a_01690</name>
</gene>